<evidence type="ECO:0008006" key="4">
    <source>
        <dbReference type="Google" id="ProtNLM"/>
    </source>
</evidence>
<dbReference type="AlphaFoldDB" id="A0ABD0KY30"/>
<name>A0ABD0KY30_9CAEN</name>
<protein>
    <recommendedName>
        <fullName evidence="4">Secreted protein</fullName>
    </recommendedName>
</protein>
<accession>A0ABD0KY30</accession>
<organism evidence="2 3">
    <name type="scientific">Batillaria attramentaria</name>
    <dbReference type="NCBI Taxonomy" id="370345"/>
    <lineage>
        <taxon>Eukaryota</taxon>
        <taxon>Metazoa</taxon>
        <taxon>Spiralia</taxon>
        <taxon>Lophotrochozoa</taxon>
        <taxon>Mollusca</taxon>
        <taxon>Gastropoda</taxon>
        <taxon>Caenogastropoda</taxon>
        <taxon>Sorbeoconcha</taxon>
        <taxon>Cerithioidea</taxon>
        <taxon>Batillariidae</taxon>
        <taxon>Batillaria</taxon>
    </lineage>
</organism>
<feature type="signal peptide" evidence="1">
    <location>
        <begin position="1"/>
        <end position="26"/>
    </location>
</feature>
<feature type="chain" id="PRO_5044834961" description="Secreted protein" evidence="1">
    <location>
        <begin position="27"/>
        <end position="80"/>
    </location>
</feature>
<proteinExistence type="predicted"/>
<evidence type="ECO:0000313" key="3">
    <source>
        <dbReference type="Proteomes" id="UP001519460"/>
    </source>
</evidence>
<evidence type="ECO:0000256" key="1">
    <source>
        <dbReference type="SAM" id="SignalP"/>
    </source>
</evidence>
<comment type="caution">
    <text evidence="2">The sequence shown here is derived from an EMBL/GenBank/DDBJ whole genome shotgun (WGS) entry which is preliminary data.</text>
</comment>
<dbReference type="Proteomes" id="UP001519460">
    <property type="component" value="Unassembled WGS sequence"/>
</dbReference>
<reference evidence="2 3" key="1">
    <citation type="journal article" date="2023" name="Sci. Data">
        <title>Genome assembly of the Korean intertidal mud-creeper Batillaria attramentaria.</title>
        <authorList>
            <person name="Patra A.K."/>
            <person name="Ho P.T."/>
            <person name="Jun S."/>
            <person name="Lee S.J."/>
            <person name="Kim Y."/>
            <person name="Won Y.J."/>
        </authorList>
    </citation>
    <scope>NUCLEOTIDE SEQUENCE [LARGE SCALE GENOMIC DNA]</scope>
    <source>
        <strain evidence="2">Wonlab-2016</strain>
    </source>
</reference>
<keyword evidence="3" id="KW-1185">Reference proteome</keyword>
<gene>
    <name evidence="2" type="ORF">BaRGS_00016485</name>
</gene>
<evidence type="ECO:0000313" key="2">
    <source>
        <dbReference type="EMBL" id="KAK7492188.1"/>
    </source>
</evidence>
<dbReference type="EMBL" id="JACVVK020000105">
    <property type="protein sequence ID" value="KAK7492188.1"/>
    <property type="molecule type" value="Genomic_DNA"/>
</dbReference>
<sequence length="80" mass="8730">MAMPCRNTPPGAKLSQLFHFLFFVQSTCFLRAPTDGGKLRGFFTVPGSSEVWCACECLADRIVIRSFGGLMNQRGGEPTA</sequence>
<keyword evidence="1" id="KW-0732">Signal</keyword>